<gene>
    <name evidence="7" type="ORF">N7468_001336</name>
</gene>
<keyword evidence="5" id="KW-1133">Transmembrane helix</keyword>
<dbReference type="CDD" id="cd12148">
    <property type="entry name" value="fungal_TF_MHR"/>
    <property type="match status" value="1"/>
</dbReference>
<dbReference type="GeneID" id="83197936"/>
<evidence type="ECO:0000256" key="3">
    <source>
        <dbReference type="ARBA" id="ARBA00023242"/>
    </source>
</evidence>
<evidence type="ECO:0000256" key="2">
    <source>
        <dbReference type="ARBA" id="ARBA00023163"/>
    </source>
</evidence>
<accession>A0A9W9TX90</accession>
<feature type="compositionally biased region" description="Basic and acidic residues" evidence="4">
    <location>
        <begin position="1"/>
        <end position="13"/>
    </location>
</feature>
<dbReference type="RefSeq" id="XP_058333774.1">
    <property type="nucleotide sequence ID" value="XM_058470633.1"/>
</dbReference>
<evidence type="ECO:0000256" key="1">
    <source>
        <dbReference type="ARBA" id="ARBA00023015"/>
    </source>
</evidence>
<feature type="compositionally biased region" description="Polar residues" evidence="4">
    <location>
        <begin position="36"/>
        <end position="70"/>
    </location>
</feature>
<feature type="domain" description="Xylanolytic transcriptional activator regulatory" evidence="6">
    <location>
        <begin position="272"/>
        <end position="345"/>
    </location>
</feature>
<keyword evidence="8" id="KW-1185">Reference proteome</keyword>
<evidence type="ECO:0000256" key="4">
    <source>
        <dbReference type="SAM" id="MobiDB-lite"/>
    </source>
</evidence>
<dbReference type="PANTHER" id="PTHR47424:SF6">
    <property type="entry name" value="PROLINE UTILIZATION TRANS-ACTIVATOR"/>
    <property type="match status" value="1"/>
</dbReference>
<dbReference type="GO" id="GO:0006351">
    <property type="term" value="P:DNA-templated transcription"/>
    <property type="evidence" value="ECO:0007669"/>
    <property type="project" value="InterPro"/>
</dbReference>
<dbReference type="GO" id="GO:0003677">
    <property type="term" value="F:DNA binding"/>
    <property type="evidence" value="ECO:0007669"/>
    <property type="project" value="InterPro"/>
</dbReference>
<dbReference type="EMBL" id="JAPQKS010000002">
    <property type="protein sequence ID" value="KAJ5246353.1"/>
    <property type="molecule type" value="Genomic_DNA"/>
</dbReference>
<dbReference type="InterPro" id="IPR051127">
    <property type="entry name" value="Fungal_SecMet_Regulators"/>
</dbReference>
<evidence type="ECO:0000256" key="5">
    <source>
        <dbReference type="SAM" id="Phobius"/>
    </source>
</evidence>
<dbReference type="Proteomes" id="UP001150941">
    <property type="component" value="Unassembled WGS sequence"/>
</dbReference>
<feature type="region of interest" description="Disordered" evidence="4">
    <location>
        <begin position="1"/>
        <end position="70"/>
    </location>
</feature>
<reference evidence="7" key="1">
    <citation type="submission" date="2022-11" db="EMBL/GenBank/DDBJ databases">
        <authorList>
            <person name="Petersen C."/>
        </authorList>
    </citation>
    <scope>NUCLEOTIDE SEQUENCE</scope>
    <source>
        <strain evidence="7">IBT 19713</strain>
    </source>
</reference>
<keyword evidence="3" id="KW-0539">Nucleus</keyword>
<evidence type="ECO:0000259" key="6">
    <source>
        <dbReference type="SMART" id="SM00906"/>
    </source>
</evidence>
<keyword evidence="5" id="KW-0472">Membrane</keyword>
<keyword evidence="1" id="KW-0805">Transcription regulation</keyword>
<feature type="transmembrane region" description="Helical" evidence="5">
    <location>
        <begin position="255"/>
        <end position="275"/>
    </location>
</feature>
<dbReference type="PANTHER" id="PTHR47424">
    <property type="entry name" value="REGULATORY PROTEIN GAL4"/>
    <property type="match status" value="1"/>
</dbReference>
<dbReference type="InterPro" id="IPR007219">
    <property type="entry name" value="XnlR_reg_dom"/>
</dbReference>
<dbReference type="OrthoDB" id="2283488at2759"/>
<sequence>MSGRLDTRTSAEARKKRRRVTDENRKRAARAERSPSPLSASTEPSTSQELPHAKSPTQDLLGTTAPSQNHELFSPASEVSQGLSRHVVADQTKKVLWPAFLSRLREAFSLDTQAAIGGHDMAALQASPERTPPPLNLSDFELRFSPPRQVADFLISVFINHGTDSFFYLDQNQFLSELDQYYTNPASPLRWDAGFVCLAMASFALGSQWTPLERPETSSVSHLKENLDVGRHFYRHAKALVPDIIEKPCIRSIQAVFVLGVYLMPASAIGSSYVYMGLALRKALAADLHVQSEDIELGEVEREVRRRLVWSIYSLERCTSIKLNRPRSISADVITIPLPAPCEPFDRVQKYDNIKFQMAYTRFILIFDRIAGLSGDLGMQERDRTRLEADLKNWKKSLPSDFHLEHMPKSPEYRTIFHLHINYYYAWISLGKVALVTAARSRLRQILDPDSGCVEVGANIRRLAQVCTKAARKMLALFESLSRTNNITRFSFTDFQACSIATIVTLIAGILDRDVGYESRVKLGFECLVEMAKGNTTAKLGVKFVQAVQSITNEAAEKLRRATVSTENSVGTSSGSEYNQWAAWIAVQERAEDDQELSLRAGMSVNVASRQAELWQDLQPAAGIPWETDALSLGAMAQSNFADQAMGRPLANLSTEDGFFTGFQGDETFLMGLTGLDSLDL</sequence>
<evidence type="ECO:0000313" key="8">
    <source>
        <dbReference type="Proteomes" id="UP001150941"/>
    </source>
</evidence>
<dbReference type="AlphaFoldDB" id="A0A9W9TX90"/>
<proteinExistence type="predicted"/>
<dbReference type="SMART" id="SM00906">
    <property type="entry name" value="Fungal_trans"/>
    <property type="match status" value="1"/>
</dbReference>
<keyword evidence="5" id="KW-0812">Transmembrane</keyword>
<feature type="compositionally biased region" description="Basic and acidic residues" evidence="4">
    <location>
        <begin position="20"/>
        <end position="33"/>
    </location>
</feature>
<protein>
    <recommendedName>
        <fullName evidence="6">Xylanolytic transcriptional activator regulatory domain-containing protein</fullName>
    </recommendedName>
</protein>
<evidence type="ECO:0000313" key="7">
    <source>
        <dbReference type="EMBL" id="KAJ5246353.1"/>
    </source>
</evidence>
<keyword evidence="2" id="KW-0804">Transcription</keyword>
<organism evidence="7 8">
    <name type="scientific">Penicillium chermesinum</name>
    <dbReference type="NCBI Taxonomy" id="63820"/>
    <lineage>
        <taxon>Eukaryota</taxon>
        <taxon>Fungi</taxon>
        <taxon>Dikarya</taxon>
        <taxon>Ascomycota</taxon>
        <taxon>Pezizomycotina</taxon>
        <taxon>Eurotiomycetes</taxon>
        <taxon>Eurotiomycetidae</taxon>
        <taxon>Eurotiales</taxon>
        <taxon>Aspergillaceae</taxon>
        <taxon>Penicillium</taxon>
    </lineage>
</organism>
<dbReference type="Pfam" id="PF04082">
    <property type="entry name" value="Fungal_trans"/>
    <property type="match status" value="1"/>
</dbReference>
<name>A0A9W9TX90_9EURO</name>
<reference evidence="7" key="2">
    <citation type="journal article" date="2023" name="IMA Fungus">
        <title>Comparative genomic study of the Penicillium genus elucidates a diverse pangenome and 15 lateral gene transfer events.</title>
        <authorList>
            <person name="Petersen C."/>
            <person name="Sorensen T."/>
            <person name="Nielsen M.R."/>
            <person name="Sondergaard T.E."/>
            <person name="Sorensen J.L."/>
            <person name="Fitzpatrick D.A."/>
            <person name="Frisvad J.C."/>
            <person name="Nielsen K.L."/>
        </authorList>
    </citation>
    <scope>NUCLEOTIDE SEQUENCE</scope>
    <source>
        <strain evidence="7">IBT 19713</strain>
    </source>
</reference>
<comment type="caution">
    <text evidence="7">The sequence shown here is derived from an EMBL/GenBank/DDBJ whole genome shotgun (WGS) entry which is preliminary data.</text>
</comment>
<dbReference type="GO" id="GO:0008270">
    <property type="term" value="F:zinc ion binding"/>
    <property type="evidence" value="ECO:0007669"/>
    <property type="project" value="InterPro"/>
</dbReference>